<name>A0A6L2NZZ5_TANCI</name>
<evidence type="ECO:0008006" key="2">
    <source>
        <dbReference type="Google" id="ProtNLM"/>
    </source>
</evidence>
<evidence type="ECO:0000313" key="1">
    <source>
        <dbReference type="EMBL" id="GEU91871.1"/>
    </source>
</evidence>
<organism evidence="1">
    <name type="scientific">Tanacetum cinerariifolium</name>
    <name type="common">Dalmatian daisy</name>
    <name type="synonym">Chrysanthemum cinerariifolium</name>
    <dbReference type="NCBI Taxonomy" id="118510"/>
    <lineage>
        <taxon>Eukaryota</taxon>
        <taxon>Viridiplantae</taxon>
        <taxon>Streptophyta</taxon>
        <taxon>Embryophyta</taxon>
        <taxon>Tracheophyta</taxon>
        <taxon>Spermatophyta</taxon>
        <taxon>Magnoliopsida</taxon>
        <taxon>eudicotyledons</taxon>
        <taxon>Gunneridae</taxon>
        <taxon>Pentapetalae</taxon>
        <taxon>asterids</taxon>
        <taxon>campanulids</taxon>
        <taxon>Asterales</taxon>
        <taxon>Asteraceae</taxon>
        <taxon>Asteroideae</taxon>
        <taxon>Anthemideae</taxon>
        <taxon>Anthemidinae</taxon>
        <taxon>Tanacetum</taxon>
    </lineage>
</organism>
<sequence>MDQNIDSSGFDQIQHPQYLAIHHPSQEINEEVLQNREKFMKDTKIFLEKFSRISFGVMPKVLSIAWERFSEINHAYIYKRYQPEKIQELMCKLREDVQNIREELSEYINSPSWNYPTFYDDDEEHSVQYKEYLEKSSDATTPVLPTEEPEYSLSMGYEHLNTNPETKYDEIIKSGVEELLPIPREYEVTEVYVISTNTQEIDGEISIENH</sequence>
<reference evidence="1" key="1">
    <citation type="journal article" date="2019" name="Sci. Rep.">
        <title>Draft genome of Tanacetum cinerariifolium, the natural source of mosquito coil.</title>
        <authorList>
            <person name="Yamashiro T."/>
            <person name="Shiraishi A."/>
            <person name="Satake H."/>
            <person name="Nakayama K."/>
        </authorList>
    </citation>
    <scope>NUCLEOTIDE SEQUENCE</scope>
</reference>
<gene>
    <name evidence="1" type="ORF">Tci_063849</name>
</gene>
<dbReference type="EMBL" id="BKCJ010010502">
    <property type="protein sequence ID" value="GEU91871.1"/>
    <property type="molecule type" value="Genomic_DNA"/>
</dbReference>
<proteinExistence type="predicted"/>
<accession>A0A6L2NZZ5</accession>
<dbReference type="AlphaFoldDB" id="A0A6L2NZZ5"/>
<protein>
    <recommendedName>
        <fullName evidence="2">Reverse transcriptase domain-containing protein</fullName>
    </recommendedName>
</protein>
<comment type="caution">
    <text evidence="1">The sequence shown here is derived from an EMBL/GenBank/DDBJ whole genome shotgun (WGS) entry which is preliminary data.</text>
</comment>